<dbReference type="Proteomes" id="UP000018620">
    <property type="component" value="Segment"/>
</dbReference>
<gene>
    <name evidence="1" type="ORF">4MG_162</name>
</gene>
<dbReference type="InterPro" id="IPR055629">
    <property type="entry name" value="DUF7205"/>
</dbReference>
<protein>
    <submittedName>
        <fullName evidence="1">Hyphothetical protein</fullName>
    </submittedName>
</protein>
<dbReference type="KEGG" id="vg:17776412"/>
<reference evidence="1 2" key="1">
    <citation type="journal article" date="2014" name="Arch. Virol.">
        <title>Complete genome sequence of enterobacteria phage 4MG, a new member of the subgroup "PVP-SE1-like phage" of the "rV5-like viruses".</title>
        <authorList>
            <person name="Kim M."/>
            <person name="Heu S."/>
            <person name="Ryu S."/>
        </authorList>
    </citation>
    <scope>NUCLEOTIDE SEQUENCE [LARGE SCALE GENOMIC DNA]</scope>
</reference>
<evidence type="ECO:0000313" key="1">
    <source>
        <dbReference type="EMBL" id="AGZ17636.1"/>
    </source>
</evidence>
<dbReference type="EMBL" id="KF550303">
    <property type="protein sequence ID" value="AGZ17636.1"/>
    <property type="molecule type" value="Genomic_DNA"/>
</dbReference>
<evidence type="ECO:0000313" key="2">
    <source>
        <dbReference type="Proteomes" id="UP000018620"/>
    </source>
</evidence>
<dbReference type="OrthoDB" id="21761at10239"/>
<dbReference type="RefSeq" id="YP_008857378.1">
    <property type="nucleotide sequence ID" value="NC_022968.1"/>
</dbReference>
<name>V5KSP8_9CAUD</name>
<organism evidence="1 2">
    <name type="scientific">Escherichia phage 4MG</name>
    <dbReference type="NCBI Taxonomy" id="1391428"/>
    <lineage>
        <taxon>Viruses</taxon>
        <taxon>Duplodnaviria</taxon>
        <taxon>Heunggongvirae</taxon>
        <taxon>Uroviricota</taxon>
        <taxon>Caudoviricetes</taxon>
        <taxon>Vequintavirinae</taxon>
        <taxon>Seunavirus</taxon>
        <taxon>Seunavirus 4MG</taxon>
    </lineage>
</organism>
<dbReference type="Pfam" id="PF23835">
    <property type="entry name" value="DUF7205"/>
    <property type="match status" value="1"/>
</dbReference>
<proteinExistence type="predicted"/>
<accession>V5KSP8</accession>
<keyword evidence="2" id="KW-1185">Reference proteome</keyword>
<sequence>MKDVRGETLNVGDEVYIYWGYNQLRPAVVKQITKNKAKVFCDGSLSKWKSGECMIKAEEPTGYYPDEVIMLLEEIRRIRDEAPMNKEGLPTKQLCQGLLNFWDMKRPMKLVTS</sequence>